<comment type="caution">
    <text evidence="1">The sequence shown here is derived from an EMBL/GenBank/DDBJ whole genome shotgun (WGS) entry which is preliminary data.</text>
</comment>
<dbReference type="InterPro" id="IPR003325">
    <property type="entry name" value="TerD"/>
</dbReference>
<proteinExistence type="predicted"/>
<accession>A0ABP9PJG1</accession>
<dbReference type="CDD" id="cd06974">
    <property type="entry name" value="TerD_like"/>
    <property type="match status" value="1"/>
</dbReference>
<evidence type="ECO:0000313" key="1">
    <source>
        <dbReference type="EMBL" id="GAA5145341.1"/>
    </source>
</evidence>
<gene>
    <name evidence="1" type="ORF">GCM10023340_14500</name>
</gene>
<evidence type="ECO:0000313" key="2">
    <source>
        <dbReference type="Proteomes" id="UP001500221"/>
    </source>
</evidence>
<name>A0ABP9PJG1_9ACTN</name>
<protein>
    <recommendedName>
        <fullName evidence="3">Tellurium resistance</fullName>
    </recommendedName>
</protein>
<dbReference type="Proteomes" id="UP001500221">
    <property type="component" value="Unassembled WGS sequence"/>
</dbReference>
<dbReference type="EMBL" id="BAABKG010000002">
    <property type="protein sequence ID" value="GAA5145341.1"/>
    <property type="molecule type" value="Genomic_DNA"/>
</dbReference>
<dbReference type="Gene3D" id="2.60.60.30">
    <property type="entry name" value="sav2460 like domains"/>
    <property type="match status" value="1"/>
</dbReference>
<evidence type="ECO:0008006" key="3">
    <source>
        <dbReference type="Google" id="ProtNLM"/>
    </source>
</evidence>
<dbReference type="RefSeq" id="WP_345456287.1">
    <property type="nucleotide sequence ID" value="NZ_BAABKG010000002.1"/>
</dbReference>
<keyword evidence="2" id="KW-1185">Reference proteome</keyword>
<reference evidence="2" key="1">
    <citation type="journal article" date="2019" name="Int. J. Syst. Evol. Microbiol.">
        <title>The Global Catalogue of Microorganisms (GCM) 10K type strain sequencing project: providing services to taxonomists for standard genome sequencing and annotation.</title>
        <authorList>
            <consortium name="The Broad Institute Genomics Platform"/>
            <consortium name="The Broad Institute Genome Sequencing Center for Infectious Disease"/>
            <person name="Wu L."/>
            <person name="Ma J."/>
        </authorList>
    </citation>
    <scope>NUCLEOTIDE SEQUENCE [LARGE SCALE GENOMIC DNA]</scope>
    <source>
        <strain evidence="2">JCM 18459</strain>
    </source>
</reference>
<organism evidence="1 2">
    <name type="scientific">Nocardioides marinquilinus</name>
    <dbReference type="NCBI Taxonomy" id="1210400"/>
    <lineage>
        <taxon>Bacteria</taxon>
        <taxon>Bacillati</taxon>
        <taxon>Actinomycetota</taxon>
        <taxon>Actinomycetes</taxon>
        <taxon>Propionibacteriales</taxon>
        <taxon>Nocardioidaceae</taxon>
        <taxon>Nocardioides</taxon>
    </lineage>
</organism>
<sequence length="206" mass="21997">MVDLNKVQLTKASPTVNLAKGAGAGGRMRVNLNWDQSAGAGQKGGLFGRKKSGGIDLDLAALWETTDGSKGVVQALGNSFGSLDTPPYVFLDGDDRSGTNTEGENLLINLDHLGQLRRVLVFAFIYEGAPAWADANGVVTLYPQGAAPIEIRLDEANRSARTCAIALLTPQDGGLTVNREVRYINGFQQDLDQAYGWGMNWSAGRK</sequence>